<dbReference type="InterPro" id="IPR006626">
    <property type="entry name" value="PbH1"/>
</dbReference>
<feature type="domain" description="Secretion system C-terminal sorting" evidence="1">
    <location>
        <begin position="577"/>
        <end position="650"/>
    </location>
</feature>
<dbReference type="SMART" id="SM00710">
    <property type="entry name" value="PbH1"/>
    <property type="match status" value="8"/>
</dbReference>
<dbReference type="NCBIfam" id="TIGR04183">
    <property type="entry name" value="Por_Secre_tail"/>
    <property type="match status" value="1"/>
</dbReference>
<dbReference type="AlphaFoldDB" id="A0A9X3B6V3"/>
<dbReference type="Pfam" id="PF18962">
    <property type="entry name" value="Por_Secre_tail"/>
    <property type="match status" value="1"/>
</dbReference>
<proteinExistence type="predicted"/>
<organism evidence="2 3">
    <name type="scientific">Paraflavisolibacter caeni</name>
    <dbReference type="NCBI Taxonomy" id="2982496"/>
    <lineage>
        <taxon>Bacteria</taxon>
        <taxon>Pseudomonadati</taxon>
        <taxon>Bacteroidota</taxon>
        <taxon>Chitinophagia</taxon>
        <taxon>Chitinophagales</taxon>
        <taxon>Chitinophagaceae</taxon>
        <taxon>Paraflavisolibacter</taxon>
    </lineage>
</organism>
<dbReference type="InterPro" id="IPR012334">
    <property type="entry name" value="Pectin_lyas_fold"/>
</dbReference>
<dbReference type="EMBL" id="JAOTIF010000001">
    <property type="protein sequence ID" value="MCU7547776.1"/>
    <property type="molecule type" value="Genomic_DNA"/>
</dbReference>
<evidence type="ECO:0000313" key="3">
    <source>
        <dbReference type="Proteomes" id="UP001155483"/>
    </source>
</evidence>
<accession>A0A9X3B6V3</accession>
<protein>
    <submittedName>
        <fullName evidence="2">T9SS type A sorting domain-containing protein</fullName>
    </submittedName>
</protein>
<reference evidence="2" key="2">
    <citation type="submission" date="2023-04" db="EMBL/GenBank/DDBJ databases">
        <title>Paracnuella aquatica gen. nov., sp. nov., a member of the family Chitinophagaceae isolated from a hot spring.</title>
        <authorList>
            <person name="Wang C."/>
        </authorList>
    </citation>
    <scope>NUCLEOTIDE SEQUENCE</scope>
    <source>
        <strain evidence="2">LB-8</strain>
    </source>
</reference>
<sequence length="654" mass="71278">MKHLSISLIVAYCLLSSDSYSITFYISPSGNDANTGTSTSSPWKTISKVNSKNFNRDTILFQGGKTFYGSLNFTNNDIGTSTKPIIIGSYGTGKATINSDKLSGLYIYNAAGFVIKNLVFTGAGRLTNTKSGIIIYMDKANTKLSYLSIQNVEAYGYRNAGITIGSWATAGGFKDVSITNSNCHDNGKAGIEFYAMQPYTHRNVSLRYNKVYNNSGIAELTTELTGSGISLGGVDVAVVEYCTSYNNGWLHKAPNIGGPVGIWAHESDSVTFQFNESHHNKTGSSKDGGGFDLDGGCTNSFMQYNYSHDNYGAGYLLAQYNGVPVMKNIIIRYNISENDGRKGDQGSIHIWASSTSTGIQTVKIYNNTIFTKPSSTASVKGFYIRSGPMSDIKLRNNIFQTTGGVPLVYVPYNTSACLFQGNSYWPSGGTFKIIWGATTYSSLAAWRTGTGNKQEYLNGIAKGLQADAQFADTTLGVTFNDATKLTTLKRYKLKSTSSLLNKGLDLKNLFSINVGTRDYWGTSLVGKTTFHIGAFQGTPISNTMEIIVARPDISTNLSLSTPMEPQLKENILQVISNPIQNDLIINFALAKRGRTSIVLYNLQGQLIKDIFSAEVNAGENKQLRVERDQLTNGIYLVSMFVNGEVLTKKVLLNR</sequence>
<reference evidence="2" key="1">
    <citation type="submission" date="2022-09" db="EMBL/GenBank/DDBJ databases">
        <authorList>
            <person name="Yuan C."/>
            <person name="Ke Z."/>
        </authorList>
    </citation>
    <scope>NUCLEOTIDE SEQUENCE</scope>
    <source>
        <strain evidence="2">LB-8</strain>
    </source>
</reference>
<evidence type="ECO:0000313" key="2">
    <source>
        <dbReference type="EMBL" id="MCU7547776.1"/>
    </source>
</evidence>
<comment type="caution">
    <text evidence="2">The sequence shown here is derived from an EMBL/GenBank/DDBJ whole genome shotgun (WGS) entry which is preliminary data.</text>
</comment>
<evidence type="ECO:0000259" key="1">
    <source>
        <dbReference type="Pfam" id="PF18962"/>
    </source>
</evidence>
<name>A0A9X3B6V3_9BACT</name>
<dbReference type="RefSeq" id="WP_279295221.1">
    <property type="nucleotide sequence ID" value="NZ_JAOTIF010000001.1"/>
</dbReference>
<dbReference type="InterPro" id="IPR026444">
    <property type="entry name" value="Secre_tail"/>
</dbReference>
<dbReference type="InterPro" id="IPR011050">
    <property type="entry name" value="Pectin_lyase_fold/virulence"/>
</dbReference>
<gene>
    <name evidence="2" type="ORF">OCK74_01560</name>
</gene>
<keyword evidence="3" id="KW-1185">Reference proteome</keyword>
<dbReference type="SUPFAM" id="SSF51126">
    <property type="entry name" value="Pectin lyase-like"/>
    <property type="match status" value="1"/>
</dbReference>
<dbReference type="Gene3D" id="2.160.20.10">
    <property type="entry name" value="Single-stranded right-handed beta-helix, Pectin lyase-like"/>
    <property type="match status" value="1"/>
</dbReference>
<dbReference type="Proteomes" id="UP001155483">
    <property type="component" value="Unassembled WGS sequence"/>
</dbReference>